<dbReference type="PIRSF" id="PIRSF021700">
    <property type="entry name" value="3_dmu_93_MTrfase"/>
    <property type="match status" value="1"/>
</dbReference>
<dbReference type="CDD" id="cd06588">
    <property type="entry name" value="PhnB_like"/>
    <property type="match status" value="1"/>
</dbReference>
<proteinExistence type="predicted"/>
<dbReference type="AlphaFoldDB" id="A0A969W6M5"/>
<name>A0A969W6M5_9GAMM</name>
<keyword evidence="3" id="KW-1185">Reference proteome</keyword>
<comment type="caution">
    <text evidence="2">The sequence shown here is derived from an EMBL/GenBank/DDBJ whole genome shotgun (WGS) entry which is preliminary data.</text>
</comment>
<sequence>MWKTRIYPCLWFDGQAEAAAAFYVGIFPNSKLLGTARYGEAGREVHGHAPGTVLTVEFELDGLRFTALNGGPQFQFNEAVSLQIDCDTQAEIDHYWDALGAGGAPQSCGWLRDRYGVTWQVVPSAMVQWLCGGDAAAAERVMAALMPMKKLDLAALQRAYDGR</sequence>
<evidence type="ECO:0000313" key="2">
    <source>
        <dbReference type="EMBL" id="NKF20908.1"/>
    </source>
</evidence>
<dbReference type="EMBL" id="JAAVXB010000001">
    <property type="protein sequence ID" value="NKF20908.1"/>
    <property type="molecule type" value="Genomic_DNA"/>
</dbReference>
<dbReference type="Pfam" id="PF06983">
    <property type="entry name" value="3-dmu-9_3-mt"/>
    <property type="match status" value="1"/>
</dbReference>
<dbReference type="Proteomes" id="UP000653472">
    <property type="component" value="Unassembled WGS sequence"/>
</dbReference>
<gene>
    <name evidence="2" type="ORF">G7Y82_01170</name>
</gene>
<dbReference type="InterPro" id="IPR009725">
    <property type="entry name" value="3_dmu_93_MTrfase"/>
</dbReference>
<dbReference type="InterPro" id="IPR029068">
    <property type="entry name" value="Glyas_Bleomycin-R_OHBP_Dase"/>
</dbReference>
<protein>
    <submittedName>
        <fullName evidence="2">VOC family protein</fullName>
    </submittedName>
</protein>
<accession>A0A969W6M5</accession>
<dbReference type="RefSeq" id="WP_168146166.1">
    <property type="nucleotide sequence ID" value="NZ_JAAVXB010000001.1"/>
</dbReference>
<reference evidence="2" key="1">
    <citation type="submission" date="2020-03" db="EMBL/GenBank/DDBJ databases">
        <title>Solimonas marina sp. nov., isolated from deep seawater of the Pacific Ocean.</title>
        <authorList>
            <person name="Liu X."/>
            <person name="Lai Q."/>
            <person name="Sun F."/>
            <person name="Gai Y."/>
            <person name="Li G."/>
            <person name="Shao Z."/>
        </authorList>
    </citation>
    <scope>NUCLEOTIDE SEQUENCE</scope>
    <source>
        <strain evidence="2">C16B3</strain>
    </source>
</reference>
<dbReference type="SUPFAM" id="SSF54593">
    <property type="entry name" value="Glyoxalase/Bleomycin resistance protein/Dihydroxybiphenyl dioxygenase"/>
    <property type="match status" value="1"/>
</dbReference>
<evidence type="ECO:0000313" key="3">
    <source>
        <dbReference type="Proteomes" id="UP000653472"/>
    </source>
</evidence>
<evidence type="ECO:0000259" key="1">
    <source>
        <dbReference type="Pfam" id="PF06983"/>
    </source>
</evidence>
<dbReference type="PANTHER" id="PTHR33990:SF2">
    <property type="entry name" value="PHNB-LIKE DOMAIN-CONTAINING PROTEIN"/>
    <property type="match status" value="1"/>
</dbReference>
<dbReference type="Gene3D" id="3.10.180.10">
    <property type="entry name" value="2,3-Dihydroxybiphenyl 1,2-Dioxygenase, domain 1"/>
    <property type="match status" value="1"/>
</dbReference>
<feature type="domain" description="PhnB-like" evidence="1">
    <location>
        <begin position="5"/>
        <end position="122"/>
    </location>
</feature>
<dbReference type="PANTHER" id="PTHR33990">
    <property type="entry name" value="PROTEIN YJDN-RELATED"/>
    <property type="match status" value="1"/>
</dbReference>
<dbReference type="InterPro" id="IPR028973">
    <property type="entry name" value="PhnB-like"/>
</dbReference>
<organism evidence="2 3">
    <name type="scientific">Solimonas marina</name>
    <dbReference type="NCBI Taxonomy" id="2714601"/>
    <lineage>
        <taxon>Bacteria</taxon>
        <taxon>Pseudomonadati</taxon>
        <taxon>Pseudomonadota</taxon>
        <taxon>Gammaproteobacteria</taxon>
        <taxon>Nevskiales</taxon>
        <taxon>Nevskiaceae</taxon>
        <taxon>Solimonas</taxon>
    </lineage>
</organism>